<gene>
    <name evidence="4" type="ORF">GMA12_17965</name>
</gene>
<protein>
    <recommendedName>
        <fullName evidence="3">UvrB interaction domain-containing protein</fullName>
    </recommendedName>
</protein>
<keyword evidence="5" id="KW-1185">Reference proteome</keyword>
<evidence type="ECO:0000313" key="4">
    <source>
        <dbReference type="EMBL" id="MUN65000.1"/>
    </source>
</evidence>
<dbReference type="GO" id="GO:0005524">
    <property type="term" value="F:ATP binding"/>
    <property type="evidence" value="ECO:0007669"/>
    <property type="project" value="UniProtKB-KW"/>
</dbReference>
<dbReference type="Proteomes" id="UP000436989">
    <property type="component" value="Unassembled WGS sequence"/>
</dbReference>
<dbReference type="AlphaFoldDB" id="A0A6N8GRV8"/>
<keyword evidence="1" id="KW-0547">Nucleotide-binding</keyword>
<dbReference type="RefSeq" id="WP_156270857.1">
    <property type="nucleotide sequence ID" value="NZ_WOGU01000032.1"/>
</dbReference>
<dbReference type="PANTHER" id="PTHR24029">
    <property type="entry name" value="UVRABC SYSTEM PROTEIN B"/>
    <property type="match status" value="1"/>
</dbReference>
<organism evidence="4 5">
    <name type="scientific">Kocuria sediminis</name>
    <dbReference type="NCBI Taxonomy" id="1038857"/>
    <lineage>
        <taxon>Bacteria</taxon>
        <taxon>Bacillati</taxon>
        <taxon>Actinomycetota</taxon>
        <taxon>Actinomycetes</taxon>
        <taxon>Micrococcales</taxon>
        <taxon>Micrococcaceae</taxon>
        <taxon>Kocuria</taxon>
    </lineage>
</organism>
<reference evidence="4 5" key="1">
    <citation type="submission" date="2019-12" db="EMBL/GenBank/DDBJ databases">
        <authorList>
            <person name="Shi Y."/>
        </authorList>
    </citation>
    <scope>NUCLEOTIDE SEQUENCE [LARGE SCALE GENOMIC DNA]</scope>
    <source>
        <strain evidence="4 5">JCM 17929</strain>
    </source>
</reference>
<accession>A0A6N8GRV8</accession>
<dbReference type="EMBL" id="WOGU01000032">
    <property type="protein sequence ID" value="MUN65000.1"/>
    <property type="molecule type" value="Genomic_DNA"/>
</dbReference>
<evidence type="ECO:0000256" key="1">
    <source>
        <dbReference type="ARBA" id="ARBA00022741"/>
    </source>
</evidence>
<evidence type="ECO:0000256" key="2">
    <source>
        <dbReference type="ARBA" id="ARBA00022840"/>
    </source>
</evidence>
<dbReference type="GO" id="GO:0003677">
    <property type="term" value="F:DNA binding"/>
    <property type="evidence" value="ECO:0007669"/>
    <property type="project" value="InterPro"/>
</dbReference>
<dbReference type="InterPro" id="IPR027417">
    <property type="entry name" value="P-loop_NTPase"/>
</dbReference>
<dbReference type="GO" id="GO:0016887">
    <property type="term" value="F:ATP hydrolysis activity"/>
    <property type="evidence" value="ECO:0007669"/>
    <property type="project" value="InterPro"/>
</dbReference>
<dbReference type="GO" id="GO:0009380">
    <property type="term" value="C:excinuclease repair complex"/>
    <property type="evidence" value="ECO:0007669"/>
    <property type="project" value="InterPro"/>
</dbReference>
<dbReference type="Pfam" id="PF17757">
    <property type="entry name" value="UvrB_inter"/>
    <property type="match status" value="1"/>
</dbReference>
<dbReference type="InterPro" id="IPR004807">
    <property type="entry name" value="UvrB"/>
</dbReference>
<dbReference type="InterPro" id="IPR041471">
    <property type="entry name" value="UvrB_inter"/>
</dbReference>
<proteinExistence type="predicted"/>
<dbReference type="PANTHER" id="PTHR24029:SF1">
    <property type="entry name" value="TRANSCRIPTION-REPAIR-COUPLING FACTOR"/>
    <property type="match status" value="1"/>
</dbReference>
<dbReference type="GO" id="GO:0006289">
    <property type="term" value="P:nucleotide-excision repair"/>
    <property type="evidence" value="ECO:0007669"/>
    <property type="project" value="InterPro"/>
</dbReference>
<dbReference type="Gene3D" id="3.30.2060.10">
    <property type="entry name" value="Penicillin-binding protein 1b domain"/>
    <property type="match status" value="1"/>
</dbReference>
<sequence>MSLVRFARCKELNDDAAVTTLAEAADARVDMMTRRGAFAVRGAIIDVFSPVEDHPVRIEFFGDEVDELRWFAG</sequence>
<evidence type="ECO:0000259" key="3">
    <source>
        <dbReference type="Pfam" id="PF17757"/>
    </source>
</evidence>
<keyword evidence="2" id="KW-0067">ATP-binding</keyword>
<dbReference type="SUPFAM" id="SSF52540">
    <property type="entry name" value="P-loop containing nucleoside triphosphate hydrolases"/>
    <property type="match status" value="1"/>
</dbReference>
<comment type="caution">
    <text evidence="4">The sequence shown here is derived from an EMBL/GenBank/DDBJ whole genome shotgun (WGS) entry which is preliminary data.</text>
</comment>
<name>A0A6N8GRV8_9MICC</name>
<evidence type="ECO:0000313" key="5">
    <source>
        <dbReference type="Proteomes" id="UP000436989"/>
    </source>
</evidence>
<feature type="domain" description="UvrB interaction" evidence="3">
    <location>
        <begin position="8"/>
        <end position="71"/>
    </location>
</feature>